<protein>
    <recommendedName>
        <fullName evidence="1">Ig-like domain-containing protein</fullName>
    </recommendedName>
</protein>
<evidence type="ECO:0000259" key="1">
    <source>
        <dbReference type="PROSITE" id="PS50835"/>
    </source>
</evidence>
<dbReference type="SUPFAM" id="SSF48726">
    <property type="entry name" value="Immunoglobulin"/>
    <property type="match status" value="1"/>
</dbReference>
<dbReference type="EMBL" id="JAHRIN010025212">
    <property type="protein sequence ID" value="MEQ2199250.1"/>
    <property type="molecule type" value="Genomic_DNA"/>
</dbReference>
<dbReference type="InterPro" id="IPR013783">
    <property type="entry name" value="Ig-like_fold"/>
</dbReference>
<keyword evidence="3" id="KW-1185">Reference proteome</keyword>
<dbReference type="SMART" id="SM00409">
    <property type="entry name" value="IG"/>
    <property type="match status" value="1"/>
</dbReference>
<dbReference type="SMART" id="SM00408">
    <property type="entry name" value="IGc2"/>
    <property type="match status" value="1"/>
</dbReference>
<sequence length="245" mass="27626">MLLLYSVCVEMREQTEVSAGESAAPFFIKKPTPQKLVEGGSVVFECQISGNPKPHIIWKKSGVPLTTGYRYNPLFPTHRIPSRNKGSRSFPLIIISPFGSEKIICFVFCFRYKVAYKKETGECRLEISMTFADDAGEYSVFAKNPLGEASATAILLDEGIHISLEFMISAFEERIIQEIEIRILRITYRELVTEDGELMVTVAEDKALQPTFDTPVKNYRIMEGMGVTFHCRMSGTPLPKVQKSH</sequence>
<dbReference type="InterPro" id="IPR007110">
    <property type="entry name" value="Ig-like_dom"/>
</dbReference>
<evidence type="ECO:0000313" key="2">
    <source>
        <dbReference type="EMBL" id="MEQ2199250.1"/>
    </source>
</evidence>
<organism evidence="2 3">
    <name type="scientific">Xenoophorus captivus</name>
    <dbReference type="NCBI Taxonomy" id="1517983"/>
    <lineage>
        <taxon>Eukaryota</taxon>
        <taxon>Metazoa</taxon>
        <taxon>Chordata</taxon>
        <taxon>Craniata</taxon>
        <taxon>Vertebrata</taxon>
        <taxon>Euteleostomi</taxon>
        <taxon>Actinopterygii</taxon>
        <taxon>Neopterygii</taxon>
        <taxon>Teleostei</taxon>
        <taxon>Neoteleostei</taxon>
        <taxon>Acanthomorphata</taxon>
        <taxon>Ovalentaria</taxon>
        <taxon>Atherinomorphae</taxon>
        <taxon>Cyprinodontiformes</taxon>
        <taxon>Goodeidae</taxon>
        <taxon>Xenoophorus</taxon>
    </lineage>
</organism>
<dbReference type="PROSITE" id="PS50835">
    <property type="entry name" value="IG_LIKE"/>
    <property type="match status" value="1"/>
</dbReference>
<dbReference type="InterPro" id="IPR003599">
    <property type="entry name" value="Ig_sub"/>
</dbReference>
<dbReference type="PANTHER" id="PTHR47633">
    <property type="entry name" value="IMMUNOGLOBULIN"/>
    <property type="match status" value="1"/>
</dbReference>
<proteinExistence type="predicted"/>
<dbReference type="Proteomes" id="UP001434883">
    <property type="component" value="Unassembled WGS sequence"/>
</dbReference>
<accession>A0ABV0QTV8</accession>
<dbReference type="Pfam" id="PF13927">
    <property type="entry name" value="Ig_3"/>
    <property type="match status" value="1"/>
</dbReference>
<dbReference type="InterPro" id="IPR036179">
    <property type="entry name" value="Ig-like_dom_sf"/>
</dbReference>
<dbReference type="InterPro" id="IPR003598">
    <property type="entry name" value="Ig_sub2"/>
</dbReference>
<dbReference type="Gene3D" id="2.60.40.10">
    <property type="entry name" value="Immunoglobulins"/>
    <property type="match status" value="1"/>
</dbReference>
<feature type="domain" description="Ig-like" evidence="1">
    <location>
        <begin position="25"/>
        <end position="152"/>
    </location>
</feature>
<name>A0ABV0QTV8_9TELE</name>
<gene>
    <name evidence="2" type="ORF">XENOCAPTIV_011165</name>
</gene>
<evidence type="ECO:0000313" key="3">
    <source>
        <dbReference type="Proteomes" id="UP001434883"/>
    </source>
</evidence>
<comment type="caution">
    <text evidence="2">The sequence shown here is derived from an EMBL/GenBank/DDBJ whole genome shotgun (WGS) entry which is preliminary data.</text>
</comment>
<reference evidence="2 3" key="1">
    <citation type="submission" date="2021-06" db="EMBL/GenBank/DDBJ databases">
        <authorList>
            <person name="Palmer J.M."/>
        </authorList>
    </citation>
    <scope>NUCLEOTIDE SEQUENCE [LARGE SCALE GENOMIC DNA]</scope>
    <source>
        <strain evidence="2 3">XC_2019</strain>
        <tissue evidence="2">Muscle</tissue>
    </source>
</reference>